<comment type="function">
    <text evidence="1 9">Accessory subunit of the mitochondrial membrane respiratory chain NADH dehydrogenase (Complex I), that is believed not to be involved in catalysis. Complex I functions in the transfer of electrons from NADH to the respiratory chain. The immediate electron acceptor for the enzyme is believed to be ubiquinone.</text>
</comment>
<dbReference type="InterPro" id="IPR016680">
    <property type="entry name" value="NDUFA8"/>
</dbReference>
<sequence>MSGSYTNEDYVPSFEELKVPELPISSSTLRTASLYMGKYCDEQCKEFMLCNEELKDPIRCLNEGKEVTRCGYEFLKKVRLNCREEFNNYHSCLDLHGGKSMHFRNCRDSQQPLDDCLFRTMNLERPESGYFVQRRFHSSTRPPPPDLRRKYERLPPMADLAEMPKEQKPYPCDC</sequence>
<keyword evidence="4 9" id="KW-0679">Respiratory chain</keyword>
<dbReference type="AlphaFoldDB" id="A0A210QMI4"/>
<dbReference type="PANTHER" id="PTHR13344:SF0">
    <property type="entry name" value="NADH DEHYDROGENASE [UBIQUINONE] 1 ALPHA SUBCOMPLEX SUBUNIT 8"/>
    <property type="match status" value="1"/>
</dbReference>
<dbReference type="EMBL" id="NEDP02002897">
    <property type="protein sequence ID" value="OWF49943.1"/>
    <property type="molecule type" value="Genomic_DNA"/>
</dbReference>
<name>A0A210QMI4_MIZYE</name>
<comment type="subcellular location">
    <subcellularLocation>
        <location evidence="9">Mitochondrion inner membrane</location>
    </subcellularLocation>
</comment>
<accession>A0A210QMI4</accession>
<keyword evidence="7 9" id="KW-0496">Mitochondrion</keyword>
<comment type="similarity">
    <text evidence="2 9">Belongs to the complex I NDUFA8 subunit family.</text>
</comment>
<dbReference type="GO" id="GO:0006120">
    <property type="term" value="P:mitochondrial electron transport, NADH to ubiquinone"/>
    <property type="evidence" value="ECO:0007669"/>
    <property type="project" value="InterPro"/>
</dbReference>
<evidence type="ECO:0000256" key="1">
    <source>
        <dbReference type="ARBA" id="ARBA00003195"/>
    </source>
</evidence>
<keyword evidence="6 9" id="KW-0249">Electron transport</keyword>
<evidence type="ECO:0000256" key="7">
    <source>
        <dbReference type="ARBA" id="ARBA00023128"/>
    </source>
</evidence>
<keyword evidence="3 9" id="KW-0813">Transport</keyword>
<evidence type="ECO:0000256" key="5">
    <source>
        <dbReference type="ARBA" id="ARBA00022737"/>
    </source>
</evidence>
<keyword evidence="11" id="KW-0830">Ubiquinone</keyword>
<evidence type="ECO:0000256" key="3">
    <source>
        <dbReference type="ARBA" id="ARBA00022448"/>
    </source>
</evidence>
<feature type="region of interest" description="Disordered" evidence="10">
    <location>
        <begin position="134"/>
        <end position="174"/>
    </location>
</feature>
<evidence type="ECO:0000313" key="12">
    <source>
        <dbReference type="Proteomes" id="UP000242188"/>
    </source>
</evidence>
<dbReference type="STRING" id="6573.A0A210QMI4"/>
<organism evidence="11 12">
    <name type="scientific">Mizuhopecten yessoensis</name>
    <name type="common">Japanese scallop</name>
    <name type="synonym">Patinopecten yessoensis</name>
    <dbReference type="NCBI Taxonomy" id="6573"/>
    <lineage>
        <taxon>Eukaryota</taxon>
        <taxon>Metazoa</taxon>
        <taxon>Spiralia</taxon>
        <taxon>Lophotrochozoa</taxon>
        <taxon>Mollusca</taxon>
        <taxon>Bivalvia</taxon>
        <taxon>Autobranchia</taxon>
        <taxon>Pteriomorphia</taxon>
        <taxon>Pectinida</taxon>
        <taxon>Pectinoidea</taxon>
        <taxon>Pectinidae</taxon>
        <taxon>Mizuhopecten</taxon>
    </lineage>
</organism>
<keyword evidence="9" id="KW-0472">Membrane</keyword>
<proteinExistence type="inferred from homology"/>
<evidence type="ECO:0000256" key="2">
    <source>
        <dbReference type="ARBA" id="ARBA00010705"/>
    </source>
</evidence>
<dbReference type="OrthoDB" id="276296at2759"/>
<protein>
    <recommendedName>
        <fullName evidence="9">NADH dehydrogenase [ubiquinone] 1 alpha subcomplex subunit 8</fullName>
    </recommendedName>
</protein>
<dbReference type="Proteomes" id="UP000242188">
    <property type="component" value="Unassembled WGS sequence"/>
</dbReference>
<dbReference type="PIRSF" id="PIRSF017016">
    <property type="entry name" value="NDUA8"/>
    <property type="match status" value="1"/>
</dbReference>
<evidence type="ECO:0000256" key="8">
    <source>
        <dbReference type="ARBA" id="ARBA00023157"/>
    </source>
</evidence>
<reference evidence="11 12" key="1">
    <citation type="journal article" date="2017" name="Nat. Ecol. Evol.">
        <title>Scallop genome provides insights into evolution of bilaterian karyotype and development.</title>
        <authorList>
            <person name="Wang S."/>
            <person name="Zhang J."/>
            <person name="Jiao W."/>
            <person name="Li J."/>
            <person name="Xun X."/>
            <person name="Sun Y."/>
            <person name="Guo X."/>
            <person name="Huan P."/>
            <person name="Dong B."/>
            <person name="Zhang L."/>
            <person name="Hu X."/>
            <person name="Sun X."/>
            <person name="Wang J."/>
            <person name="Zhao C."/>
            <person name="Wang Y."/>
            <person name="Wang D."/>
            <person name="Huang X."/>
            <person name="Wang R."/>
            <person name="Lv J."/>
            <person name="Li Y."/>
            <person name="Zhang Z."/>
            <person name="Liu B."/>
            <person name="Lu W."/>
            <person name="Hui Y."/>
            <person name="Liang J."/>
            <person name="Zhou Z."/>
            <person name="Hou R."/>
            <person name="Li X."/>
            <person name="Liu Y."/>
            <person name="Li H."/>
            <person name="Ning X."/>
            <person name="Lin Y."/>
            <person name="Zhao L."/>
            <person name="Xing Q."/>
            <person name="Dou J."/>
            <person name="Li Y."/>
            <person name="Mao J."/>
            <person name="Guo H."/>
            <person name="Dou H."/>
            <person name="Li T."/>
            <person name="Mu C."/>
            <person name="Jiang W."/>
            <person name="Fu Q."/>
            <person name="Fu X."/>
            <person name="Miao Y."/>
            <person name="Liu J."/>
            <person name="Yu Q."/>
            <person name="Li R."/>
            <person name="Liao H."/>
            <person name="Li X."/>
            <person name="Kong Y."/>
            <person name="Jiang Z."/>
            <person name="Chourrout D."/>
            <person name="Li R."/>
            <person name="Bao Z."/>
        </authorList>
    </citation>
    <scope>NUCLEOTIDE SEQUENCE [LARGE SCALE GENOMIC DNA]</scope>
    <source>
        <strain evidence="11 12">PY_sf001</strain>
    </source>
</reference>
<dbReference type="GO" id="GO:0005743">
    <property type="term" value="C:mitochondrial inner membrane"/>
    <property type="evidence" value="ECO:0007669"/>
    <property type="project" value="UniProtKB-SubCell"/>
</dbReference>
<keyword evidence="8" id="KW-1015">Disulfide bond</keyword>
<keyword evidence="12" id="KW-1185">Reference proteome</keyword>
<gene>
    <name evidence="11" type="ORF">KP79_PYT04033</name>
</gene>
<evidence type="ECO:0000256" key="10">
    <source>
        <dbReference type="SAM" id="MobiDB-lite"/>
    </source>
</evidence>
<dbReference type="PANTHER" id="PTHR13344">
    <property type="entry name" value="NADH-UBIQUINONE OXIDOREDUCTASE"/>
    <property type="match status" value="1"/>
</dbReference>
<evidence type="ECO:0000313" key="11">
    <source>
        <dbReference type="EMBL" id="OWF49943.1"/>
    </source>
</evidence>
<evidence type="ECO:0000256" key="4">
    <source>
        <dbReference type="ARBA" id="ARBA00022660"/>
    </source>
</evidence>
<keyword evidence="5" id="KW-0677">Repeat</keyword>
<evidence type="ECO:0000256" key="6">
    <source>
        <dbReference type="ARBA" id="ARBA00022982"/>
    </source>
</evidence>
<comment type="caution">
    <text evidence="11">The sequence shown here is derived from an EMBL/GenBank/DDBJ whole genome shotgun (WGS) entry which is preliminary data.</text>
</comment>
<keyword evidence="9" id="KW-0999">Mitochondrion inner membrane</keyword>
<evidence type="ECO:0000256" key="9">
    <source>
        <dbReference type="PIRNR" id="PIRNR017016"/>
    </source>
</evidence>